<reference evidence="2" key="1">
    <citation type="submission" date="2016-08" db="EMBL/GenBank/DDBJ databases">
        <authorList>
            <person name="Varghese N."/>
            <person name="Submissions Spin"/>
        </authorList>
    </citation>
    <scope>NUCLEOTIDE SEQUENCE [LARGE SCALE GENOMIC DNA]</scope>
    <source>
        <strain evidence="2">R-52791</strain>
    </source>
</reference>
<evidence type="ECO:0000313" key="2">
    <source>
        <dbReference type="Proteomes" id="UP000242610"/>
    </source>
</evidence>
<dbReference type="AlphaFoldDB" id="A0A1C4H410"/>
<dbReference type="EMBL" id="FMBL01000001">
    <property type="protein sequence ID" value="SCC79501.1"/>
    <property type="molecule type" value="Genomic_DNA"/>
</dbReference>
<dbReference type="Proteomes" id="UP000242610">
    <property type="component" value="Unassembled WGS sequence"/>
</dbReference>
<sequence>MKESDISRVPFCFHGVISIDAPAKGATACVALDPSWDAISIHAPKKGATNVNDCLINSSGFQSTLPRRERPA</sequence>
<protein>
    <submittedName>
        <fullName evidence="1">Uncharacterized protein</fullName>
    </submittedName>
</protein>
<dbReference type="AntiFam" id="ANF00272">
    <property type="entry name" value="Translation of CRISPR region"/>
</dbReference>
<gene>
    <name evidence="1" type="ORF">GA0061077_0760</name>
</gene>
<keyword evidence="2" id="KW-1185">Reference proteome</keyword>
<evidence type="ECO:0000313" key="1">
    <source>
        <dbReference type="EMBL" id="SCC79501.1"/>
    </source>
</evidence>
<organism evidence="1 2">
    <name type="scientific">Bifidobacterium commune</name>
    <dbReference type="NCBI Taxonomy" id="1505727"/>
    <lineage>
        <taxon>Bacteria</taxon>
        <taxon>Bacillati</taxon>
        <taxon>Actinomycetota</taxon>
        <taxon>Actinomycetes</taxon>
        <taxon>Bifidobacteriales</taxon>
        <taxon>Bifidobacteriaceae</taxon>
        <taxon>Bifidobacterium</taxon>
    </lineage>
</organism>
<accession>A0A1C4H410</accession>
<name>A0A1C4H410_9BIFI</name>
<feature type="non-terminal residue" evidence="1">
    <location>
        <position position="72"/>
    </location>
</feature>
<proteinExistence type="predicted"/>